<dbReference type="RefSeq" id="WP_289511315.1">
    <property type="nucleotide sequence ID" value="NZ_JAUDEA010000007.1"/>
</dbReference>
<organism evidence="2 3">
    <name type="scientific">Thermophilibacter provencensis</name>
    <dbReference type="NCBI Taxonomy" id="1852386"/>
    <lineage>
        <taxon>Bacteria</taxon>
        <taxon>Bacillati</taxon>
        <taxon>Actinomycetota</taxon>
        <taxon>Coriobacteriia</taxon>
        <taxon>Coriobacteriales</taxon>
        <taxon>Atopobiaceae</taxon>
        <taxon>Thermophilibacter</taxon>
    </lineage>
</organism>
<dbReference type="EMBL" id="JAUDEA010000007">
    <property type="protein sequence ID" value="MDM8271230.1"/>
    <property type="molecule type" value="Genomic_DNA"/>
</dbReference>
<reference evidence="2 3" key="1">
    <citation type="submission" date="2023-06" db="EMBL/GenBank/DDBJ databases">
        <title>Identification and characterization of horizontal gene transfer across gut microbiota members of farm animals based on homology search.</title>
        <authorList>
            <person name="Schwarzerova J."/>
            <person name="Nykrynova M."/>
            <person name="Jureckova K."/>
            <person name="Cejkova D."/>
            <person name="Rychlik I."/>
        </authorList>
    </citation>
    <scope>NUCLEOTIDE SEQUENCE [LARGE SCALE GENOMIC DNA]</scope>
    <source>
        <strain evidence="2 3">153_Feed</strain>
    </source>
</reference>
<evidence type="ECO:0000313" key="2">
    <source>
        <dbReference type="EMBL" id="MDM8271230.1"/>
    </source>
</evidence>
<dbReference type="Gene3D" id="3.30.70.1290">
    <property type="entry name" value="Transposase IS200-like"/>
    <property type="match status" value="1"/>
</dbReference>
<evidence type="ECO:0000313" key="3">
    <source>
        <dbReference type="Proteomes" id="UP001529256"/>
    </source>
</evidence>
<keyword evidence="3" id="KW-1185">Reference proteome</keyword>
<comment type="caution">
    <text evidence="2">The sequence shown here is derived from an EMBL/GenBank/DDBJ whole genome shotgun (WGS) entry which is preliminary data.</text>
</comment>
<reference evidence="3" key="2">
    <citation type="submission" date="2023-06" db="EMBL/GenBank/DDBJ databases">
        <title>Identification and characterization of horizontal gene transfer across gut microbiota members of farm animals based on homology search.</title>
        <authorList>
            <person name="Zeman M."/>
            <person name="Kubasova T."/>
            <person name="Jahodarova E."/>
            <person name="Nykrynova M."/>
            <person name="Rychlik I."/>
        </authorList>
    </citation>
    <scope>NUCLEOTIDE SEQUENCE [LARGE SCALE GENOMIC DNA]</scope>
    <source>
        <strain evidence="3">153_Feed</strain>
    </source>
</reference>
<dbReference type="InterPro" id="IPR036515">
    <property type="entry name" value="Transposase_17_sf"/>
</dbReference>
<name>A0ABT7V3R1_9ACTN</name>
<gene>
    <name evidence="2" type="ORF">QUW25_06045</name>
</gene>
<sequence>MFFRAEFLGQVFLAALSALLEDPGLSLIAWCLMSTHAHLLLSDETGALSSAMHGLSTRYAGRFNSRTGHIGSVFAGRFKSVPVETDSQLVAAVRYIHNNPEKAGICPATEFAWSSYREYVGEPFITNVDVVLDLVGGAAEFAALSAEGRPVGYCFRAGKRIPDEDAFDIAHAVTYPADSRALASEGGVERGRVLLALRDAGLTLKQIVRITGVGRYAIEKGILLASEG</sequence>
<proteinExistence type="predicted"/>
<reference evidence="2 3" key="3">
    <citation type="submission" date="2023-06" db="EMBL/GenBank/DDBJ databases">
        <authorList>
            <person name="Zeman M."/>
            <person name="Kubasova T."/>
            <person name="Jahodarova E."/>
            <person name="Nykrynova M."/>
            <person name="Rychlik I."/>
        </authorList>
    </citation>
    <scope>NUCLEOTIDE SEQUENCE [LARGE SCALE GENOMIC DNA]</scope>
    <source>
        <strain evidence="2 3">153_Feed</strain>
    </source>
</reference>
<dbReference type="Proteomes" id="UP001529256">
    <property type="component" value="Unassembled WGS sequence"/>
</dbReference>
<dbReference type="InterPro" id="IPR002686">
    <property type="entry name" value="Transposase_17"/>
</dbReference>
<dbReference type="Pfam" id="PF01797">
    <property type="entry name" value="Y1_Tnp"/>
    <property type="match status" value="1"/>
</dbReference>
<dbReference type="SMART" id="SM01321">
    <property type="entry name" value="Y1_Tnp"/>
    <property type="match status" value="1"/>
</dbReference>
<feature type="domain" description="Transposase IS200-like" evidence="1">
    <location>
        <begin position="1"/>
        <end position="99"/>
    </location>
</feature>
<protein>
    <submittedName>
        <fullName evidence="2">Transposase</fullName>
    </submittedName>
</protein>
<dbReference type="SUPFAM" id="SSF143422">
    <property type="entry name" value="Transposase IS200-like"/>
    <property type="match status" value="1"/>
</dbReference>
<dbReference type="PANTHER" id="PTHR34322">
    <property type="entry name" value="TRANSPOSASE, Y1_TNP DOMAIN-CONTAINING"/>
    <property type="match status" value="1"/>
</dbReference>
<accession>A0ABT7V3R1</accession>
<dbReference type="PANTHER" id="PTHR34322:SF2">
    <property type="entry name" value="TRANSPOSASE IS200-LIKE DOMAIN-CONTAINING PROTEIN"/>
    <property type="match status" value="1"/>
</dbReference>
<evidence type="ECO:0000259" key="1">
    <source>
        <dbReference type="SMART" id="SM01321"/>
    </source>
</evidence>